<comment type="caution">
    <text evidence="8">The sequence shown here is derived from an EMBL/GenBank/DDBJ whole genome shotgun (WGS) entry which is preliminary data.</text>
</comment>
<reference evidence="8 9" key="1">
    <citation type="submission" date="2016-10" db="EMBL/GenBank/DDBJ databases">
        <title>Genome sequencing of Aspergillus oryzae BCC7051.</title>
        <authorList>
            <person name="Thammarongtham C."/>
            <person name="Vorapreeda T."/>
            <person name="Nookaew I."/>
            <person name="Srisuk T."/>
            <person name="Land M."/>
            <person name="Jeennor S."/>
            <person name="Laoteng K."/>
        </authorList>
    </citation>
    <scope>NUCLEOTIDE SEQUENCE [LARGE SCALE GENOMIC DNA]</scope>
    <source>
        <strain evidence="8 9">BCC7051</strain>
    </source>
</reference>
<dbReference type="CDD" id="cd12148">
    <property type="entry name" value="fungal_TF_MHR"/>
    <property type="match status" value="1"/>
</dbReference>
<gene>
    <name evidence="8" type="ORF">OAory_01073020</name>
</gene>
<dbReference type="AlphaFoldDB" id="A0A1S9DP37"/>
<dbReference type="eggNOG" id="ENOG502SJKV">
    <property type="taxonomic scope" value="Eukaryota"/>
</dbReference>
<proteinExistence type="predicted"/>
<dbReference type="VEuPathDB" id="FungiDB:AO090012000007"/>
<evidence type="ECO:0000256" key="5">
    <source>
        <dbReference type="ARBA" id="ARBA00023242"/>
    </source>
</evidence>
<evidence type="ECO:0000313" key="9">
    <source>
        <dbReference type="Proteomes" id="UP000190312"/>
    </source>
</evidence>
<dbReference type="GO" id="GO:0009893">
    <property type="term" value="P:positive regulation of metabolic process"/>
    <property type="evidence" value="ECO:0007669"/>
    <property type="project" value="UniProtKB-ARBA"/>
</dbReference>
<sequence>MELSNRPRKACDLCYTRRIKCDGQKPRCSNCINYATDCTHTALSRKSKPRAQRRSELKKADEVQSLQAEIQRLETQLAQNRDHDQASHATQEPVRTTIAAHVADQHIDEDGDHTISSMKLPPLHQAMAMVGIYLNTYNSVLPLFHADTLLRLVGECYARQPRQRDPVVWAAINVVFALACQQVPENPRNGRSQHQTDQTTEYLNKVQSIISTVMLGETHLLNIQVLVGMVMLLQTAHDLTPSLLLISATMRLAHKLGLHSHAASTHLDPVERRQRARVIWIAYILDKDLSLRTQQPSVQLDDDMDVELPSSLPTTNDDNDNTAGIVVTADGNARMNYFLARVKLAKIEGRVYDSLYSTRAVNRSFEELRNARESVVSALDEWRASIPLEFSASIVTSSTSNKPANGGFFCVLHATSLQCMALVSRAHAWDRQWVSGLRNHSRGIQMLQLPPAWDTIVHQARNYMLLFREVWSRDAWFRWLAITYHNDGTIVDNNRMTSCPYTTALVLLTANTLGNPSHNNTQLDVELIDSALLWLNEAMRESQSDEARALRETCVEAVRTVKQKLAGDFTTPFGNYWLLNHPDSLEPF</sequence>
<dbReference type="PANTHER" id="PTHR46910">
    <property type="entry name" value="TRANSCRIPTION FACTOR PDR1"/>
    <property type="match status" value="1"/>
</dbReference>
<feature type="coiled-coil region" evidence="6">
    <location>
        <begin position="56"/>
        <end position="83"/>
    </location>
</feature>
<dbReference type="InterPro" id="IPR036864">
    <property type="entry name" value="Zn2-C6_fun-type_DNA-bd_sf"/>
</dbReference>
<keyword evidence="5" id="KW-0539">Nucleus</keyword>
<name>A0A1S9DP37_ASPOZ</name>
<dbReference type="Gene3D" id="4.10.240.10">
    <property type="entry name" value="Zn(2)-C6 fungal-type DNA-binding domain"/>
    <property type="match status" value="1"/>
</dbReference>
<dbReference type="GO" id="GO:0008270">
    <property type="term" value="F:zinc ion binding"/>
    <property type="evidence" value="ECO:0007669"/>
    <property type="project" value="InterPro"/>
</dbReference>
<dbReference type="SMART" id="SM00906">
    <property type="entry name" value="Fungal_trans"/>
    <property type="match status" value="1"/>
</dbReference>
<dbReference type="GO" id="GO:0006351">
    <property type="term" value="P:DNA-templated transcription"/>
    <property type="evidence" value="ECO:0007669"/>
    <property type="project" value="InterPro"/>
</dbReference>
<organism evidence="8 9">
    <name type="scientific">Aspergillus oryzae</name>
    <name type="common">Yellow koji mold</name>
    <dbReference type="NCBI Taxonomy" id="5062"/>
    <lineage>
        <taxon>Eukaryota</taxon>
        <taxon>Fungi</taxon>
        <taxon>Dikarya</taxon>
        <taxon>Ascomycota</taxon>
        <taxon>Pezizomycotina</taxon>
        <taxon>Eurotiomycetes</taxon>
        <taxon>Eurotiomycetidae</taxon>
        <taxon>Eurotiales</taxon>
        <taxon>Aspergillaceae</taxon>
        <taxon>Aspergillus</taxon>
        <taxon>Aspergillus subgen. Circumdati</taxon>
    </lineage>
</organism>
<accession>A0A1S9DP37</accession>
<dbReference type="PROSITE" id="PS50048">
    <property type="entry name" value="ZN2_CY6_FUNGAL_2"/>
    <property type="match status" value="1"/>
</dbReference>
<keyword evidence="2" id="KW-0805">Transcription regulation</keyword>
<dbReference type="PANTHER" id="PTHR46910:SF25">
    <property type="entry name" value="ABC-TRANSPORTER-REGULATING TRANSCRIPTION FACTOR"/>
    <property type="match status" value="1"/>
</dbReference>
<dbReference type="GO" id="GO:0003677">
    <property type="term" value="F:DNA binding"/>
    <property type="evidence" value="ECO:0007669"/>
    <property type="project" value="UniProtKB-KW"/>
</dbReference>
<dbReference type="InterPro" id="IPR007219">
    <property type="entry name" value="XnlR_reg_dom"/>
</dbReference>
<evidence type="ECO:0000256" key="4">
    <source>
        <dbReference type="ARBA" id="ARBA00023163"/>
    </source>
</evidence>
<evidence type="ECO:0000256" key="2">
    <source>
        <dbReference type="ARBA" id="ARBA00023015"/>
    </source>
</evidence>
<dbReference type="InterPro" id="IPR001138">
    <property type="entry name" value="Zn2Cys6_DnaBD"/>
</dbReference>
<keyword evidence="6" id="KW-0175">Coiled coil</keyword>
<keyword evidence="3" id="KW-0238">DNA-binding</keyword>
<dbReference type="OrthoDB" id="2123952at2759"/>
<evidence type="ECO:0000256" key="3">
    <source>
        <dbReference type="ARBA" id="ARBA00023125"/>
    </source>
</evidence>
<dbReference type="SUPFAM" id="SSF57701">
    <property type="entry name" value="Zn2/Cys6 DNA-binding domain"/>
    <property type="match status" value="1"/>
</dbReference>
<protein>
    <recommendedName>
        <fullName evidence="7">Zn(2)-C6 fungal-type domain-containing protein</fullName>
    </recommendedName>
</protein>
<dbReference type="SMART" id="SM00066">
    <property type="entry name" value="GAL4"/>
    <property type="match status" value="1"/>
</dbReference>
<evidence type="ECO:0000256" key="6">
    <source>
        <dbReference type="SAM" id="Coils"/>
    </source>
</evidence>
<dbReference type="EMBL" id="MKZY01000003">
    <property type="protein sequence ID" value="OOO10832.1"/>
    <property type="molecule type" value="Genomic_DNA"/>
</dbReference>
<dbReference type="Pfam" id="PF04082">
    <property type="entry name" value="Fungal_trans"/>
    <property type="match status" value="1"/>
</dbReference>
<dbReference type="GO" id="GO:0000981">
    <property type="term" value="F:DNA-binding transcription factor activity, RNA polymerase II-specific"/>
    <property type="evidence" value="ECO:0007669"/>
    <property type="project" value="InterPro"/>
</dbReference>
<keyword evidence="4" id="KW-0804">Transcription</keyword>
<dbReference type="InterPro" id="IPR050987">
    <property type="entry name" value="AtrR-like"/>
</dbReference>
<feature type="domain" description="Zn(2)-C6 fungal-type" evidence="7">
    <location>
        <begin position="10"/>
        <end position="40"/>
    </location>
</feature>
<dbReference type="CDD" id="cd00067">
    <property type="entry name" value="GAL4"/>
    <property type="match status" value="1"/>
</dbReference>
<evidence type="ECO:0000259" key="7">
    <source>
        <dbReference type="PROSITE" id="PS50048"/>
    </source>
</evidence>
<keyword evidence="1" id="KW-0479">Metal-binding</keyword>
<dbReference type="Proteomes" id="UP000190312">
    <property type="component" value="Unassembled WGS sequence"/>
</dbReference>
<evidence type="ECO:0000256" key="1">
    <source>
        <dbReference type="ARBA" id="ARBA00022723"/>
    </source>
</evidence>
<evidence type="ECO:0000313" key="8">
    <source>
        <dbReference type="EMBL" id="OOO10832.1"/>
    </source>
</evidence>
<dbReference type="Pfam" id="PF00172">
    <property type="entry name" value="Zn_clus"/>
    <property type="match status" value="1"/>
</dbReference>